<dbReference type="AlphaFoldDB" id="E8N4A6"/>
<protein>
    <recommendedName>
        <fullName evidence="2">YCII-related domain-containing protein</fullName>
    </recommendedName>
</protein>
<dbReference type="Gene3D" id="3.30.70.1060">
    <property type="entry name" value="Dimeric alpha+beta barrel"/>
    <property type="match status" value="1"/>
</dbReference>
<dbReference type="PANTHER" id="PTHR37828">
    <property type="entry name" value="GSR2449 PROTEIN"/>
    <property type="match status" value="1"/>
</dbReference>
<dbReference type="STRING" id="926569.ANT_12360"/>
<dbReference type="EMBL" id="AP012029">
    <property type="protein sequence ID" value="BAJ63270.1"/>
    <property type="molecule type" value="Genomic_DNA"/>
</dbReference>
<name>E8N4A6_ANATU</name>
<dbReference type="SUPFAM" id="SSF54909">
    <property type="entry name" value="Dimeric alpha+beta barrel"/>
    <property type="match status" value="1"/>
</dbReference>
<dbReference type="PANTHER" id="PTHR37828:SF1">
    <property type="entry name" value="YCII-RELATED DOMAIN-CONTAINING PROTEIN"/>
    <property type="match status" value="1"/>
</dbReference>
<evidence type="ECO:0000313" key="4">
    <source>
        <dbReference type="Proteomes" id="UP000008922"/>
    </source>
</evidence>
<accession>E8N4A6</accession>
<gene>
    <name evidence="3" type="ordered locus">ANT_12360</name>
</gene>
<comment type="similarity">
    <text evidence="1">Belongs to the YciI family.</text>
</comment>
<evidence type="ECO:0000313" key="3">
    <source>
        <dbReference type="EMBL" id="BAJ63270.1"/>
    </source>
</evidence>
<dbReference type="InterPro" id="IPR005545">
    <property type="entry name" value="YCII"/>
</dbReference>
<evidence type="ECO:0000259" key="2">
    <source>
        <dbReference type="Pfam" id="PF03795"/>
    </source>
</evidence>
<dbReference type="RefSeq" id="WP_013559658.1">
    <property type="nucleotide sequence ID" value="NC_014960.1"/>
</dbReference>
<dbReference type="OrthoDB" id="9814407at2"/>
<reference evidence="3 4" key="1">
    <citation type="submission" date="2010-12" db="EMBL/GenBank/DDBJ databases">
        <title>Whole genome sequence of Anaerolinea thermophila UNI-1.</title>
        <authorList>
            <person name="Narita-Yamada S."/>
            <person name="Kishi E."/>
            <person name="Watanabe Y."/>
            <person name="Takasaki K."/>
            <person name="Ankai A."/>
            <person name="Oguchi A."/>
            <person name="Fukui S."/>
            <person name="Takahashi M."/>
            <person name="Yashiro I."/>
            <person name="Hosoyama A."/>
            <person name="Sekiguchi Y."/>
            <person name="Hanada S."/>
            <person name="Fujita N."/>
        </authorList>
    </citation>
    <scope>NUCLEOTIDE SEQUENCE [LARGE SCALE GENOMIC DNA]</scope>
    <source>
        <strain evidence="4">DSM 14523 / JCM 11388 / NBRC 100420 / UNI-1</strain>
    </source>
</reference>
<dbReference type="Pfam" id="PF03795">
    <property type="entry name" value="YCII"/>
    <property type="match status" value="1"/>
</dbReference>
<sequence>MKHFLIEITYTVPFSTLEAVVPEHRAFLQTGYDKGWLLLSGPMNPRTGGIVVARAPSQEDLQYFFSGDPYALRGFALYRFVEFDPVKYQPFLAEWIQEAP</sequence>
<dbReference type="HOGENOM" id="CLU_110355_6_1_0"/>
<dbReference type="eggNOG" id="COG2350">
    <property type="taxonomic scope" value="Bacteria"/>
</dbReference>
<organism evidence="3 4">
    <name type="scientific">Anaerolinea thermophila (strain DSM 14523 / JCM 11388 / NBRC 100420 / UNI-1)</name>
    <dbReference type="NCBI Taxonomy" id="926569"/>
    <lineage>
        <taxon>Bacteria</taxon>
        <taxon>Bacillati</taxon>
        <taxon>Chloroflexota</taxon>
        <taxon>Anaerolineae</taxon>
        <taxon>Anaerolineales</taxon>
        <taxon>Anaerolineaceae</taxon>
        <taxon>Anaerolinea</taxon>
    </lineage>
</organism>
<dbReference type="Proteomes" id="UP000008922">
    <property type="component" value="Chromosome"/>
</dbReference>
<dbReference type="InParanoid" id="E8N4A6"/>
<proteinExistence type="inferred from homology"/>
<keyword evidence="4" id="KW-1185">Reference proteome</keyword>
<feature type="domain" description="YCII-related" evidence="2">
    <location>
        <begin position="15"/>
        <end position="83"/>
    </location>
</feature>
<dbReference type="InterPro" id="IPR011008">
    <property type="entry name" value="Dimeric_a/b-barrel"/>
</dbReference>
<evidence type="ECO:0000256" key="1">
    <source>
        <dbReference type="ARBA" id="ARBA00007689"/>
    </source>
</evidence>
<dbReference type="KEGG" id="atm:ANT_12360"/>